<sequence>MTQEERDNLELRKVKALEKIANSVDSLTIWFEDIDKEEWSDRIQYYLHEWHNTTKPKDPTING</sequence>
<dbReference type="Proteomes" id="UP001162175">
    <property type="component" value="Unassembled WGS sequence"/>
</dbReference>
<dbReference type="EMBL" id="JAPFAR010000157">
    <property type="protein sequence ID" value="MDI3349909.1"/>
    <property type="molecule type" value="Genomic_DNA"/>
</dbReference>
<dbReference type="RefSeq" id="WP_282459235.1">
    <property type="nucleotide sequence ID" value="NZ_JAPFAR010000157.1"/>
</dbReference>
<evidence type="ECO:0000313" key="2">
    <source>
        <dbReference type="Proteomes" id="UP001162175"/>
    </source>
</evidence>
<gene>
    <name evidence="1" type="ORF">DCBHLPFO_00667</name>
</gene>
<comment type="caution">
    <text evidence="1">The sequence shown here is derived from an EMBL/GenBank/DDBJ whole genome shotgun (WGS) entry which is preliminary data.</text>
</comment>
<proteinExistence type="predicted"/>
<dbReference type="AlphaFoldDB" id="A0AA43QXQ4"/>
<organism evidence="1 2">
    <name type="scientific">Mycoplasmopsis arginini</name>
    <name type="common">Mycoplasma arginini</name>
    <dbReference type="NCBI Taxonomy" id="2094"/>
    <lineage>
        <taxon>Bacteria</taxon>
        <taxon>Bacillati</taxon>
        <taxon>Mycoplasmatota</taxon>
        <taxon>Mycoplasmoidales</taxon>
        <taxon>Metamycoplasmataceae</taxon>
        <taxon>Mycoplasmopsis</taxon>
    </lineage>
</organism>
<accession>A0AA43QXQ4</accession>
<protein>
    <submittedName>
        <fullName evidence="1">Uncharacterized protein</fullName>
    </submittedName>
</protein>
<evidence type="ECO:0000313" key="1">
    <source>
        <dbReference type="EMBL" id="MDI3349909.1"/>
    </source>
</evidence>
<reference evidence="1" key="1">
    <citation type="submission" date="2022-11" db="EMBL/GenBank/DDBJ databases">
        <title>Draft genome of Mycoplasma arginini isolated from fly.</title>
        <authorList>
            <person name="Severgnini M."/>
            <person name="Gioia G."/>
            <person name="Cremonesi P."/>
            <person name="Moroni P."/>
            <person name="Addis M.F."/>
            <person name="Castiglioni B."/>
        </authorList>
    </citation>
    <scope>NUCLEOTIDE SEQUENCE</scope>
    <source>
        <strain evidence="1">QMP CG1-1632</strain>
    </source>
</reference>
<name>A0AA43QXQ4_MYCAR</name>